<keyword evidence="3" id="KW-0472">Membrane</keyword>
<feature type="transmembrane region" description="Helical" evidence="3">
    <location>
        <begin position="42"/>
        <end position="64"/>
    </location>
</feature>
<dbReference type="Proteomes" id="UP001383192">
    <property type="component" value="Unassembled WGS sequence"/>
</dbReference>
<keyword evidence="5" id="KW-1185">Reference proteome</keyword>
<evidence type="ECO:0000256" key="1">
    <source>
        <dbReference type="ARBA" id="ARBA00004685"/>
    </source>
</evidence>
<protein>
    <submittedName>
        <fullName evidence="4">Uncharacterized protein</fullName>
    </submittedName>
</protein>
<evidence type="ECO:0000313" key="4">
    <source>
        <dbReference type="EMBL" id="KAK7047091.1"/>
    </source>
</evidence>
<dbReference type="EMBL" id="JAYKXP010000021">
    <property type="protein sequence ID" value="KAK7047091.1"/>
    <property type="molecule type" value="Genomic_DNA"/>
</dbReference>
<organism evidence="4 5">
    <name type="scientific">Paramarasmius palmivorus</name>
    <dbReference type="NCBI Taxonomy" id="297713"/>
    <lineage>
        <taxon>Eukaryota</taxon>
        <taxon>Fungi</taxon>
        <taxon>Dikarya</taxon>
        <taxon>Basidiomycota</taxon>
        <taxon>Agaricomycotina</taxon>
        <taxon>Agaricomycetes</taxon>
        <taxon>Agaricomycetidae</taxon>
        <taxon>Agaricales</taxon>
        <taxon>Marasmiineae</taxon>
        <taxon>Marasmiaceae</taxon>
        <taxon>Paramarasmius</taxon>
    </lineage>
</organism>
<gene>
    <name evidence="4" type="ORF">VNI00_006755</name>
</gene>
<keyword evidence="3" id="KW-1133">Transmembrane helix</keyword>
<evidence type="ECO:0000256" key="2">
    <source>
        <dbReference type="ARBA" id="ARBA00035112"/>
    </source>
</evidence>
<dbReference type="GO" id="GO:0043386">
    <property type="term" value="P:mycotoxin biosynthetic process"/>
    <property type="evidence" value="ECO:0007669"/>
    <property type="project" value="InterPro"/>
</dbReference>
<sequence length="261" mass="30048">MARKLPDSDGYAPLLQDETDIELKPAKSVQQSRNSGCRIKNAIIVVQSIVILVLILVTMSSYSWRKSGPLLYSPVNHLLEERVVKFHSAIGNDTTIYMGEPSPEVDEAWDELYGFGVNKISKHEADQLPLKTVRIPNDPSHYIVELDVFHQLHCLNIIRKALHRDYYQQLHVHNGHTMESKQDEDEHIAHCIDHLRQSIMCASDVSTIVWQWIPERNRTMGRSGVPHTCRDFEKISEWAGRPENQIRFADFDFDVKPPEDD</sequence>
<dbReference type="PANTHER" id="PTHR33365:SF4">
    <property type="entry name" value="CYCLOCHLOROTINE BIOSYNTHESIS PROTEIN O"/>
    <property type="match status" value="1"/>
</dbReference>
<dbReference type="Pfam" id="PF11807">
    <property type="entry name" value="UstYa"/>
    <property type="match status" value="1"/>
</dbReference>
<dbReference type="InterPro" id="IPR021765">
    <property type="entry name" value="UstYa-like"/>
</dbReference>
<proteinExistence type="inferred from homology"/>
<dbReference type="PANTHER" id="PTHR33365">
    <property type="entry name" value="YALI0B05434P"/>
    <property type="match status" value="1"/>
</dbReference>
<accession>A0AAW0D456</accession>
<dbReference type="AlphaFoldDB" id="A0AAW0D456"/>
<reference evidence="4 5" key="1">
    <citation type="submission" date="2024-01" db="EMBL/GenBank/DDBJ databases">
        <title>A draft genome for a cacao thread blight-causing isolate of Paramarasmius palmivorus.</title>
        <authorList>
            <person name="Baruah I.K."/>
            <person name="Bukari Y."/>
            <person name="Amoako-Attah I."/>
            <person name="Meinhardt L.W."/>
            <person name="Bailey B.A."/>
            <person name="Cohen S.P."/>
        </authorList>
    </citation>
    <scope>NUCLEOTIDE SEQUENCE [LARGE SCALE GENOMIC DNA]</scope>
    <source>
        <strain evidence="4 5">GH-12</strain>
    </source>
</reference>
<comment type="similarity">
    <text evidence="2">Belongs to the ustYa family.</text>
</comment>
<comment type="caution">
    <text evidence="4">The sequence shown here is derived from an EMBL/GenBank/DDBJ whole genome shotgun (WGS) entry which is preliminary data.</text>
</comment>
<evidence type="ECO:0000313" key="5">
    <source>
        <dbReference type="Proteomes" id="UP001383192"/>
    </source>
</evidence>
<name>A0AAW0D456_9AGAR</name>
<evidence type="ECO:0000256" key="3">
    <source>
        <dbReference type="SAM" id="Phobius"/>
    </source>
</evidence>
<keyword evidence="3" id="KW-0812">Transmembrane</keyword>
<comment type="pathway">
    <text evidence="1">Mycotoxin biosynthesis.</text>
</comment>